<dbReference type="Gene3D" id="1.25.10.10">
    <property type="entry name" value="Leucine-rich Repeat Variant"/>
    <property type="match status" value="1"/>
</dbReference>
<dbReference type="InterPro" id="IPR011989">
    <property type="entry name" value="ARM-like"/>
</dbReference>
<dbReference type="GO" id="GO:0006606">
    <property type="term" value="P:protein import into nucleus"/>
    <property type="evidence" value="ECO:0007669"/>
    <property type="project" value="TreeGrafter"/>
</dbReference>
<dbReference type="PANTHER" id="PTHR12363">
    <property type="entry name" value="TRANSPORTIN 3 AND IMPORTIN 13"/>
    <property type="match status" value="1"/>
</dbReference>
<evidence type="ECO:0000313" key="3">
    <source>
        <dbReference type="Proteomes" id="UP000289340"/>
    </source>
</evidence>
<protein>
    <submittedName>
        <fullName evidence="2">Uncharacterized protein</fullName>
    </submittedName>
</protein>
<comment type="caution">
    <text evidence="2">The sequence shown here is derived from an EMBL/GenBank/DDBJ whole genome shotgun (WGS) entry which is preliminary data.</text>
</comment>
<organism evidence="2 3">
    <name type="scientific">Glycine soja</name>
    <name type="common">Wild soybean</name>
    <dbReference type="NCBI Taxonomy" id="3848"/>
    <lineage>
        <taxon>Eukaryota</taxon>
        <taxon>Viridiplantae</taxon>
        <taxon>Streptophyta</taxon>
        <taxon>Embryophyta</taxon>
        <taxon>Tracheophyta</taxon>
        <taxon>Spermatophyta</taxon>
        <taxon>Magnoliopsida</taxon>
        <taxon>eudicotyledons</taxon>
        <taxon>Gunneridae</taxon>
        <taxon>Pentapetalae</taxon>
        <taxon>rosids</taxon>
        <taxon>fabids</taxon>
        <taxon>Fabales</taxon>
        <taxon>Fabaceae</taxon>
        <taxon>Papilionoideae</taxon>
        <taxon>50 kb inversion clade</taxon>
        <taxon>NPAAA clade</taxon>
        <taxon>indigoferoid/millettioid clade</taxon>
        <taxon>Phaseoleae</taxon>
        <taxon>Glycine</taxon>
        <taxon>Glycine subgen. Soja</taxon>
    </lineage>
</organism>
<dbReference type="InterPro" id="IPR051345">
    <property type="entry name" value="Importin_beta-like_NTR"/>
</dbReference>
<sequence length="202" mass="22158">MFGSTRTTLASCANLGKVASPTSTSSRRLPTTLPLPASPRSSKAPLISPVDPDISLSLKQNPASYTQFLNASSRGLHRMGTVFSYLPISMAIEPAADDSILSLLRVFWPILEKFFGSEHMENGNLSVAACRALSLAVRSSGQHFLTLLPKVLDWLSKNFVIFQSHECYIRTASIVIEEFGHLEEYGPLFVTSDDIPDIDKKK</sequence>
<dbReference type="AlphaFoldDB" id="A0A445J189"/>
<dbReference type="EMBL" id="QZWG01000009">
    <property type="protein sequence ID" value="RZB92152.1"/>
    <property type="molecule type" value="Genomic_DNA"/>
</dbReference>
<gene>
    <name evidence="2" type="ORF">D0Y65_024258</name>
</gene>
<dbReference type="GO" id="GO:0005737">
    <property type="term" value="C:cytoplasm"/>
    <property type="evidence" value="ECO:0007669"/>
    <property type="project" value="TreeGrafter"/>
</dbReference>
<evidence type="ECO:0000256" key="1">
    <source>
        <dbReference type="SAM" id="MobiDB-lite"/>
    </source>
</evidence>
<keyword evidence="3" id="KW-1185">Reference proteome</keyword>
<feature type="region of interest" description="Disordered" evidence="1">
    <location>
        <begin position="17"/>
        <end position="46"/>
    </location>
</feature>
<dbReference type="InterPro" id="IPR058537">
    <property type="entry name" value="TPR_TNPO3_IPO13_4th"/>
</dbReference>
<dbReference type="Pfam" id="PF24139">
    <property type="entry name" value="TPR_TNPO3_IPO13_4th"/>
    <property type="match status" value="1"/>
</dbReference>
<dbReference type="PANTHER" id="PTHR12363:SF44">
    <property type="entry name" value="ARM REPEAT SUPERFAMILY PROTEIN"/>
    <property type="match status" value="1"/>
</dbReference>
<dbReference type="Proteomes" id="UP000289340">
    <property type="component" value="Chromosome 9"/>
</dbReference>
<reference evidence="2 3" key="1">
    <citation type="submission" date="2018-09" db="EMBL/GenBank/DDBJ databases">
        <title>A high-quality reference genome of wild soybean provides a powerful tool to mine soybean genomes.</title>
        <authorList>
            <person name="Xie M."/>
            <person name="Chung C.Y.L."/>
            <person name="Li M.-W."/>
            <person name="Wong F.-L."/>
            <person name="Chan T.-F."/>
            <person name="Lam H.-M."/>
        </authorList>
    </citation>
    <scope>NUCLEOTIDE SEQUENCE [LARGE SCALE GENOMIC DNA]</scope>
    <source>
        <strain evidence="3">cv. W05</strain>
        <tissue evidence="2">Hypocotyl of etiolated seedlings</tissue>
    </source>
</reference>
<evidence type="ECO:0000313" key="2">
    <source>
        <dbReference type="EMBL" id="RZB92152.1"/>
    </source>
</evidence>
<proteinExistence type="predicted"/>
<name>A0A445J189_GLYSO</name>
<accession>A0A445J189</accession>
<feature type="compositionally biased region" description="Low complexity" evidence="1">
    <location>
        <begin position="19"/>
        <end position="42"/>
    </location>
</feature>